<reference evidence="3 4" key="1">
    <citation type="submission" date="2018-08" db="EMBL/GenBank/DDBJ databases">
        <title>A genome reference for cultivated species of the human gut microbiota.</title>
        <authorList>
            <person name="Zou Y."/>
            <person name="Xue W."/>
            <person name="Luo G."/>
        </authorList>
    </citation>
    <scope>NUCLEOTIDE SEQUENCE [LARGE SCALE GENOMIC DNA]</scope>
    <source>
        <strain evidence="3 4">AF22-12AC</strain>
    </source>
</reference>
<dbReference type="InterPro" id="IPR000160">
    <property type="entry name" value="GGDEF_dom"/>
</dbReference>
<feature type="transmembrane region" description="Helical" evidence="1">
    <location>
        <begin position="107"/>
        <end position="138"/>
    </location>
</feature>
<dbReference type="PANTHER" id="PTHR45138">
    <property type="entry name" value="REGULATORY COMPONENTS OF SENSORY TRANSDUCTION SYSTEM"/>
    <property type="match status" value="1"/>
</dbReference>
<gene>
    <name evidence="3" type="ORF">DWX93_10165</name>
</gene>
<feature type="transmembrane region" description="Helical" evidence="1">
    <location>
        <begin position="28"/>
        <end position="47"/>
    </location>
</feature>
<dbReference type="GO" id="GO:0043709">
    <property type="term" value="P:cell adhesion involved in single-species biofilm formation"/>
    <property type="evidence" value="ECO:0007669"/>
    <property type="project" value="TreeGrafter"/>
</dbReference>
<dbReference type="SMART" id="SM00267">
    <property type="entry name" value="GGDEF"/>
    <property type="match status" value="1"/>
</dbReference>
<feature type="transmembrane region" description="Helical" evidence="1">
    <location>
        <begin position="77"/>
        <end position="95"/>
    </location>
</feature>
<evidence type="ECO:0000256" key="1">
    <source>
        <dbReference type="SAM" id="Phobius"/>
    </source>
</evidence>
<dbReference type="AlphaFoldDB" id="A0A395VAP9"/>
<dbReference type="RefSeq" id="WP_118097548.1">
    <property type="nucleotide sequence ID" value="NZ_QRVL01000007.1"/>
</dbReference>
<dbReference type="InterPro" id="IPR043128">
    <property type="entry name" value="Rev_trsase/Diguanyl_cyclase"/>
</dbReference>
<comment type="caution">
    <text evidence="3">The sequence shown here is derived from an EMBL/GenBank/DDBJ whole genome shotgun (WGS) entry which is preliminary data.</text>
</comment>
<dbReference type="CDD" id="cd01949">
    <property type="entry name" value="GGDEF"/>
    <property type="match status" value="1"/>
</dbReference>
<keyword evidence="1" id="KW-0812">Transmembrane</keyword>
<sequence length="361" mass="41160">MVQKIKDFILKDVQSENETKKTAVTLRISALMLCLYFLSLFAVFCAIKDIRSAVICLVCIGCYLVSFYTTYLNHTKFASIFSQTLMALWILIFIWEYGWDCGVQHFVFVLLVLNFTVSAGTMGMKIGAAALACAYRIFLYAYTNRYDPVTNISADTSVLFQIINTLAIFGELTAIMIVFTKDSQEMEYKLVKYNEKLEHMASIDPLTGLYNRRSMRSYLKKIVGKYVSGEIGYVSVAIGDIDFFKKTNDTYGHDAGDMVLKELAKVFLEVMGKEGKVCRWGGEEFLFVFQNKNGDQANEVLHDILKRIRGMGIPYQSDWIHVTMTFGLEEYSGEKDMEAVIRAADQKLYRGKENGRNQIVY</sequence>
<evidence type="ECO:0000259" key="2">
    <source>
        <dbReference type="PROSITE" id="PS50887"/>
    </source>
</evidence>
<dbReference type="Gene3D" id="3.30.70.270">
    <property type="match status" value="1"/>
</dbReference>
<keyword evidence="1" id="KW-0472">Membrane</keyword>
<protein>
    <submittedName>
        <fullName evidence="3">Diguanylate cyclase</fullName>
    </submittedName>
</protein>
<feature type="transmembrane region" description="Helical" evidence="1">
    <location>
        <begin position="158"/>
        <end position="179"/>
    </location>
</feature>
<dbReference type="GO" id="GO:1902201">
    <property type="term" value="P:negative regulation of bacterial-type flagellum-dependent cell motility"/>
    <property type="evidence" value="ECO:0007669"/>
    <property type="project" value="TreeGrafter"/>
</dbReference>
<dbReference type="EMBL" id="QRVL01000007">
    <property type="protein sequence ID" value="RGS40465.1"/>
    <property type="molecule type" value="Genomic_DNA"/>
</dbReference>
<keyword evidence="1" id="KW-1133">Transmembrane helix</keyword>
<evidence type="ECO:0000313" key="4">
    <source>
        <dbReference type="Proteomes" id="UP000266172"/>
    </source>
</evidence>
<name>A0A395VAP9_9FIRM</name>
<accession>A0A395VAP9</accession>
<proteinExistence type="predicted"/>
<dbReference type="Pfam" id="PF00990">
    <property type="entry name" value="GGDEF"/>
    <property type="match status" value="1"/>
</dbReference>
<feature type="transmembrane region" description="Helical" evidence="1">
    <location>
        <begin position="54"/>
        <end position="71"/>
    </location>
</feature>
<organism evidence="3 4">
    <name type="scientific">Roseburia hominis</name>
    <dbReference type="NCBI Taxonomy" id="301301"/>
    <lineage>
        <taxon>Bacteria</taxon>
        <taxon>Bacillati</taxon>
        <taxon>Bacillota</taxon>
        <taxon>Clostridia</taxon>
        <taxon>Lachnospirales</taxon>
        <taxon>Lachnospiraceae</taxon>
        <taxon>Roseburia</taxon>
    </lineage>
</organism>
<dbReference type="InterPro" id="IPR029787">
    <property type="entry name" value="Nucleotide_cyclase"/>
</dbReference>
<dbReference type="NCBIfam" id="TIGR00254">
    <property type="entry name" value="GGDEF"/>
    <property type="match status" value="1"/>
</dbReference>
<dbReference type="FunFam" id="3.30.70.270:FF:000001">
    <property type="entry name" value="Diguanylate cyclase domain protein"/>
    <property type="match status" value="1"/>
</dbReference>
<feature type="domain" description="GGDEF" evidence="2">
    <location>
        <begin position="232"/>
        <end position="361"/>
    </location>
</feature>
<dbReference type="GO" id="GO:0052621">
    <property type="term" value="F:diguanylate cyclase activity"/>
    <property type="evidence" value="ECO:0007669"/>
    <property type="project" value="TreeGrafter"/>
</dbReference>
<dbReference type="GO" id="GO:0005886">
    <property type="term" value="C:plasma membrane"/>
    <property type="evidence" value="ECO:0007669"/>
    <property type="project" value="TreeGrafter"/>
</dbReference>
<dbReference type="SUPFAM" id="SSF55073">
    <property type="entry name" value="Nucleotide cyclase"/>
    <property type="match status" value="1"/>
</dbReference>
<dbReference type="PANTHER" id="PTHR45138:SF24">
    <property type="entry name" value="DIGUANYLATE CYCLASE DGCC-RELATED"/>
    <property type="match status" value="1"/>
</dbReference>
<dbReference type="PROSITE" id="PS50887">
    <property type="entry name" value="GGDEF"/>
    <property type="match status" value="1"/>
</dbReference>
<dbReference type="InterPro" id="IPR050469">
    <property type="entry name" value="Diguanylate_Cyclase"/>
</dbReference>
<evidence type="ECO:0000313" key="3">
    <source>
        <dbReference type="EMBL" id="RGS40465.1"/>
    </source>
</evidence>
<dbReference type="Proteomes" id="UP000266172">
    <property type="component" value="Unassembled WGS sequence"/>
</dbReference>